<gene>
    <name evidence="1" type="ORF">CALMAC_LOCUS19850</name>
</gene>
<protein>
    <submittedName>
        <fullName evidence="1">Uncharacterized protein</fullName>
    </submittedName>
</protein>
<keyword evidence="2" id="KW-1185">Reference proteome</keyword>
<accession>A0A653DRM8</accession>
<evidence type="ECO:0000313" key="1">
    <source>
        <dbReference type="EMBL" id="VEN62854.1"/>
    </source>
</evidence>
<dbReference type="Proteomes" id="UP000410492">
    <property type="component" value="Unassembled WGS sequence"/>
</dbReference>
<evidence type="ECO:0000313" key="2">
    <source>
        <dbReference type="Proteomes" id="UP000410492"/>
    </source>
</evidence>
<dbReference type="AlphaFoldDB" id="A0A653DRM8"/>
<reference evidence="1 2" key="1">
    <citation type="submission" date="2019-01" db="EMBL/GenBank/DDBJ databases">
        <authorList>
            <person name="Sayadi A."/>
        </authorList>
    </citation>
    <scope>NUCLEOTIDE SEQUENCE [LARGE SCALE GENOMIC DNA]</scope>
</reference>
<name>A0A653DRM8_CALMS</name>
<dbReference type="EMBL" id="CAACVG010014195">
    <property type="protein sequence ID" value="VEN62854.1"/>
    <property type="molecule type" value="Genomic_DNA"/>
</dbReference>
<organism evidence="1 2">
    <name type="scientific">Callosobruchus maculatus</name>
    <name type="common">Southern cowpea weevil</name>
    <name type="synonym">Pulse bruchid</name>
    <dbReference type="NCBI Taxonomy" id="64391"/>
    <lineage>
        <taxon>Eukaryota</taxon>
        <taxon>Metazoa</taxon>
        <taxon>Ecdysozoa</taxon>
        <taxon>Arthropoda</taxon>
        <taxon>Hexapoda</taxon>
        <taxon>Insecta</taxon>
        <taxon>Pterygota</taxon>
        <taxon>Neoptera</taxon>
        <taxon>Endopterygota</taxon>
        <taxon>Coleoptera</taxon>
        <taxon>Polyphaga</taxon>
        <taxon>Cucujiformia</taxon>
        <taxon>Chrysomeloidea</taxon>
        <taxon>Chrysomelidae</taxon>
        <taxon>Bruchinae</taxon>
        <taxon>Bruchini</taxon>
        <taxon>Callosobruchus</taxon>
    </lineage>
</organism>
<feature type="non-terminal residue" evidence="1">
    <location>
        <position position="56"/>
    </location>
</feature>
<proteinExistence type="predicted"/>
<sequence length="56" mass="6088">MSAPASITKSEVSSSLTTAAVKPAADEAFPKIIKNENGLCNFTRPDFQTTKFCYCR</sequence>